<dbReference type="PANTHER" id="PTHR48069:SF3">
    <property type="entry name" value="DIHYDROFOLATE REDUCTASE"/>
    <property type="match status" value="1"/>
</dbReference>
<name>A0A2C9XPQ3_9ENTE</name>
<dbReference type="SUPFAM" id="SSF53597">
    <property type="entry name" value="Dihydrofolate reductase-like"/>
    <property type="match status" value="1"/>
</dbReference>
<dbReference type="PROSITE" id="PS00075">
    <property type="entry name" value="DHFR_1"/>
    <property type="match status" value="1"/>
</dbReference>
<dbReference type="PANTHER" id="PTHR48069">
    <property type="entry name" value="DIHYDROFOLATE REDUCTASE"/>
    <property type="match status" value="1"/>
</dbReference>
<comment type="pathway">
    <text evidence="1 7">Cofactor biosynthesis; tetrahydrofolate biosynthesis; 5,6,7,8-tetrahydrofolate from 7,8-dihydrofolate: step 1/1.</text>
</comment>
<sequence>MFAAIWAQDENGLIGKEDQLPWHLPNDLKFFKQMTESNILVMGRKTFMGMGGRPLPNRQTIVLTRDPNFSAEGIQVMHHVDEVLAYEKEAEGILFIAGGSTIYEEFLPYCTVLYRTVIHHSFEGDTYFPPIDWNEWSLINISPGEVDEKNRYPHQFETYQRKEEQTED</sequence>
<dbReference type="GO" id="GO:0046654">
    <property type="term" value="P:tetrahydrofolate biosynthetic process"/>
    <property type="evidence" value="ECO:0007669"/>
    <property type="project" value="UniProtKB-UniPathway"/>
</dbReference>
<organism evidence="10 11">
    <name type="scientific">Candidatus Enterococcus wittei</name>
    <dbReference type="NCBI Taxonomy" id="1987383"/>
    <lineage>
        <taxon>Bacteria</taxon>
        <taxon>Bacillati</taxon>
        <taxon>Bacillota</taxon>
        <taxon>Bacilli</taxon>
        <taxon>Lactobacillales</taxon>
        <taxon>Enterococcaceae</taxon>
        <taxon>Enterococcus</taxon>
    </lineage>
</organism>
<dbReference type="InterPro" id="IPR017925">
    <property type="entry name" value="DHFR_CS"/>
</dbReference>
<dbReference type="GO" id="GO:0004146">
    <property type="term" value="F:dihydrofolate reductase activity"/>
    <property type="evidence" value="ECO:0007669"/>
    <property type="project" value="UniProtKB-EC"/>
</dbReference>
<gene>
    <name evidence="10" type="ORF">A5844_000355</name>
</gene>
<feature type="domain" description="DHFR" evidence="9">
    <location>
        <begin position="1"/>
        <end position="161"/>
    </location>
</feature>
<dbReference type="Pfam" id="PF00186">
    <property type="entry name" value="DHFR_1"/>
    <property type="match status" value="1"/>
</dbReference>
<dbReference type="STRING" id="1987383.A5844_000355"/>
<dbReference type="InterPro" id="IPR001796">
    <property type="entry name" value="DHFR_dom"/>
</dbReference>
<dbReference type="Gene3D" id="3.40.430.10">
    <property type="entry name" value="Dihydrofolate Reductase, subunit A"/>
    <property type="match status" value="1"/>
</dbReference>
<dbReference type="InterPro" id="IPR024072">
    <property type="entry name" value="DHFR-like_dom_sf"/>
</dbReference>
<evidence type="ECO:0000256" key="8">
    <source>
        <dbReference type="RuleBase" id="RU004474"/>
    </source>
</evidence>
<dbReference type="PIRSF" id="PIRSF000194">
    <property type="entry name" value="DHFR"/>
    <property type="match status" value="1"/>
</dbReference>
<evidence type="ECO:0000256" key="7">
    <source>
        <dbReference type="PIRNR" id="PIRNR000194"/>
    </source>
</evidence>
<evidence type="ECO:0000256" key="5">
    <source>
        <dbReference type="ARBA" id="ARBA00022857"/>
    </source>
</evidence>
<keyword evidence="4 7" id="KW-0554">One-carbon metabolism</keyword>
<dbReference type="InterPro" id="IPR012259">
    <property type="entry name" value="DHFR"/>
</dbReference>
<dbReference type="RefSeq" id="WP_086283390.1">
    <property type="nucleotide sequence ID" value="NZ_NGMO01000001.1"/>
</dbReference>
<comment type="function">
    <text evidence="7">Key enzyme in folate metabolism. Catalyzes an essential reaction for de novo glycine and purine synthesis, and for DNA precursor synthesis.</text>
</comment>
<dbReference type="GO" id="GO:0050661">
    <property type="term" value="F:NADP binding"/>
    <property type="evidence" value="ECO:0007669"/>
    <property type="project" value="InterPro"/>
</dbReference>
<dbReference type="UniPathway" id="UPA00077">
    <property type="reaction ID" value="UER00158"/>
</dbReference>
<proteinExistence type="inferred from homology"/>
<keyword evidence="6 7" id="KW-0560">Oxidoreductase</keyword>
<dbReference type="PRINTS" id="PR00070">
    <property type="entry name" value="DHFR"/>
</dbReference>
<evidence type="ECO:0000313" key="10">
    <source>
        <dbReference type="EMBL" id="OTP12139.1"/>
    </source>
</evidence>
<evidence type="ECO:0000256" key="1">
    <source>
        <dbReference type="ARBA" id="ARBA00004903"/>
    </source>
</evidence>
<accession>A0A2C9XPQ3</accession>
<dbReference type="PROSITE" id="PS51330">
    <property type="entry name" value="DHFR_2"/>
    <property type="match status" value="1"/>
</dbReference>
<comment type="similarity">
    <text evidence="2 7 8">Belongs to the dihydrofolate reductase family.</text>
</comment>
<dbReference type="CDD" id="cd00209">
    <property type="entry name" value="DHFR"/>
    <property type="match status" value="1"/>
</dbReference>
<dbReference type="EC" id="1.5.1.3" evidence="3 7"/>
<dbReference type="GO" id="GO:0046655">
    <property type="term" value="P:folic acid metabolic process"/>
    <property type="evidence" value="ECO:0007669"/>
    <property type="project" value="TreeGrafter"/>
</dbReference>
<dbReference type="Proteomes" id="UP000194933">
    <property type="component" value="Unassembled WGS sequence"/>
</dbReference>
<protein>
    <recommendedName>
        <fullName evidence="3 7">Dihydrofolate reductase</fullName>
        <ecNumber evidence="3 7">1.5.1.3</ecNumber>
    </recommendedName>
</protein>
<dbReference type="GO" id="GO:0005829">
    <property type="term" value="C:cytosol"/>
    <property type="evidence" value="ECO:0007669"/>
    <property type="project" value="TreeGrafter"/>
</dbReference>
<evidence type="ECO:0000256" key="2">
    <source>
        <dbReference type="ARBA" id="ARBA00009539"/>
    </source>
</evidence>
<keyword evidence="11" id="KW-1185">Reference proteome</keyword>
<dbReference type="EMBL" id="NGMO01000001">
    <property type="protein sequence ID" value="OTP12139.1"/>
    <property type="molecule type" value="Genomic_DNA"/>
</dbReference>
<evidence type="ECO:0000256" key="6">
    <source>
        <dbReference type="ARBA" id="ARBA00023002"/>
    </source>
</evidence>
<reference evidence="10 11" key="1">
    <citation type="submission" date="2017-05" db="EMBL/GenBank/DDBJ databases">
        <title>The Genome Sequence of Enterococcus sp. 10A9_DIV0425.</title>
        <authorList>
            <consortium name="The Broad Institute Genomics Platform"/>
            <consortium name="The Broad Institute Genomic Center for Infectious Diseases"/>
            <person name="Earl A."/>
            <person name="Manson A."/>
            <person name="Schwartman J."/>
            <person name="Gilmore M."/>
            <person name="Abouelleil A."/>
            <person name="Cao P."/>
            <person name="Chapman S."/>
            <person name="Cusick C."/>
            <person name="Shea T."/>
            <person name="Young S."/>
            <person name="Neafsey D."/>
            <person name="Nusbaum C."/>
            <person name="Birren B."/>
        </authorList>
    </citation>
    <scope>NUCLEOTIDE SEQUENCE [LARGE SCALE GENOMIC DNA]</scope>
    <source>
        <strain evidence="10 11">10A9_DIV0425</strain>
    </source>
</reference>
<dbReference type="GO" id="GO:0046452">
    <property type="term" value="P:dihydrofolate metabolic process"/>
    <property type="evidence" value="ECO:0007669"/>
    <property type="project" value="TreeGrafter"/>
</dbReference>
<evidence type="ECO:0000313" key="11">
    <source>
        <dbReference type="Proteomes" id="UP000194933"/>
    </source>
</evidence>
<evidence type="ECO:0000256" key="3">
    <source>
        <dbReference type="ARBA" id="ARBA00012856"/>
    </source>
</evidence>
<keyword evidence="5 7" id="KW-0521">NADP</keyword>
<comment type="catalytic activity">
    <reaction evidence="7">
        <text>(6S)-5,6,7,8-tetrahydrofolate + NADP(+) = 7,8-dihydrofolate + NADPH + H(+)</text>
        <dbReference type="Rhea" id="RHEA:15009"/>
        <dbReference type="ChEBI" id="CHEBI:15378"/>
        <dbReference type="ChEBI" id="CHEBI:57451"/>
        <dbReference type="ChEBI" id="CHEBI:57453"/>
        <dbReference type="ChEBI" id="CHEBI:57783"/>
        <dbReference type="ChEBI" id="CHEBI:58349"/>
        <dbReference type="EC" id="1.5.1.3"/>
    </reaction>
</comment>
<evidence type="ECO:0000259" key="9">
    <source>
        <dbReference type="PROSITE" id="PS51330"/>
    </source>
</evidence>
<dbReference type="GO" id="GO:0006730">
    <property type="term" value="P:one-carbon metabolic process"/>
    <property type="evidence" value="ECO:0007669"/>
    <property type="project" value="UniProtKB-KW"/>
</dbReference>
<dbReference type="AlphaFoldDB" id="A0A2C9XPQ3"/>
<comment type="caution">
    <text evidence="10">The sequence shown here is derived from an EMBL/GenBank/DDBJ whole genome shotgun (WGS) entry which is preliminary data.</text>
</comment>
<evidence type="ECO:0000256" key="4">
    <source>
        <dbReference type="ARBA" id="ARBA00022563"/>
    </source>
</evidence>